<accession>A0ACB8D296</accession>
<dbReference type="Proteomes" id="UP000821865">
    <property type="component" value="Chromosome 3"/>
</dbReference>
<name>A0ACB8D296_DERSI</name>
<evidence type="ECO:0000313" key="2">
    <source>
        <dbReference type="Proteomes" id="UP000821865"/>
    </source>
</evidence>
<reference evidence="1" key="1">
    <citation type="submission" date="2020-05" db="EMBL/GenBank/DDBJ databases">
        <title>Large-scale comparative analyses of tick genomes elucidate their genetic diversity and vector capacities.</title>
        <authorList>
            <person name="Jia N."/>
            <person name="Wang J."/>
            <person name="Shi W."/>
            <person name="Du L."/>
            <person name="Sun Y."/>
            <person name="Zhan W."/>
            <person name="Jiang J."/>
            <person name="Wang Q."/>
            <person name="Zhang B."/>
            <person name="Ji P."/>
            <person name="Sakyi L.B."/>
            <person name="Cui X."/>
            <person name="Yuan T."/>
            <person name="Jiang B."/>
            <person name="Yang W."/>
            <person name="Lam T.T.-Y."/>
            <person name="Chang Q."/>
            <person name="Ding S."/>
            <person name="Wang X."/>
            <person name="Zhu J."/>
            <person name="Ruan X."/>
            <person name="Zhao L."/>
            <person name="Wei J."/>
            <person name="Que T."/>
            <person name="Du C."/>
            <person name="Cheng J."/>
            <person name="Dai P."/>
            <person name="Han X."/>
            <person name="Huang E."/>
            <person name="Gao Y."/>
            <person name="Liu J."/>
            <person name="Shao H."/>
            <person name="Ye R."/>
            <person name="Li L."/>
            <person name="Wei W."/>
            <person name="Wang X."/>
            <person name="Wang C."/>
            <person name="Yang T."/>
            <person name="Huo Q."/>
            <person name="Li W."/>
            <person name="Guo W."/>
            <person name="Chen H."/>
            <person name="Zhou L."/>
            <person name="Ni X."/>
            <person name="Tian J."/>
            <person name="Zhou Y."/>
            <person name="Sheng Y."/>
            <person name="Liu T."/>
            <person name="Pan Y."/>
            <person name="Xia L."/>
            <person name="Li J."/>
            <person name="Zhao F."/>
            <person name="Cao W."/>
        </authorList>
    </citation>
    <scope>NUCLEOTIDE SEQUENCE</scope>
    <source>
        <strain evidence="1">Dsil-2018</strain>
    </source>
</reference>
<keyword evidence="2" id="KW-1185">Reference proteome</keyword>
<sequence>MLLKFLNLDCLQIDEPELSLTRHRYFDVSYDLVGYRQLVTDALNFVNERNDSATLAAEIVDLEQQLAEGMDGTSGWLPESAQFEVVTLEELQAADNVSLRSHGHDLMRCEGWALEAVHSVKVSTVTN</sequence>
<protein>
    <submittedName>
        <fullName evidence="1">Uncharacterized protein</fullName>
    </submittedName>
</protein>
<proteinExistence type="predicted"/>
<dbReference type="EMBL" id="CM023472">
    <property type="protein sequence ID" value="KAH7958594.1"/>
    <property type="molecule type" value="Genomic_DNA"/>
</dbReference>
<comment type="caution">
    <text evidence="1">The sequence shown here is derived from an EMBL/GenBank/DDBJ whole genome shotgun (WGS) entry which is preliminary data.</text>
</comment>
<evidence type="ECO:0000313" key="1">
    <source>
        <dbReference type="EMBL" id="KAH7958594.1"/>
    </source>
</evidence>
<organism evidence="1 2">
    <name type="scientific">Dermacentor silvarum</name>
    <name type="common">Tick</name>
    <dbReference type="NCBI Taxonomy" id="543639"/>
    <lineage>
        <taxon>Eukaryota</taxon>
        <taxon>Metazoa</taxon>
        <taxon>Ecdysozoa</taxon>
        <taxon>Arthropoda</taxon>
        <taxon>Chelicerata</taxon>
        <taxon>Arachnida</taxon>
        <taxon>Acari</taxon>
        <taxon>Parasitiformes</taxon>
        <taxon>Ixodida</taxon>
        <taxon>Ixodoidea</taxon>
        <taxon>Ixodidae</taxon>
        <taxon>Rhipicephalinae</taxon>
        <taxon>Dermacentor</taxon>
    </lineage>
</organism>
<gene>
    <name evidence="1" type="ORF">HPB49_003080</name>
</gene>